<feature type="repeat" description="WD" evidence="3">
    <location>
        <begin position="91"/>
        <end position="132"/>
    </location>
</feature>
<dbReference type="InterPro" id="IPR040067">
    <property type="entry name" value="WDR47"/>
</dbReference>
<evidence type="ECO:0000256" key="3">
    <source>
        <dbReference type="PROSITE-ProRule" id="PRU00221"/>
    </source>
</evidence>
<dbReference type="VEuPathDB" id="VectorBase:GMOY000149"/>
<dbReference type="InterPro" id="IPR015943">
    <property type="entry name" value="WD40/YVTN_repeat-like_dom_sf"/>
</dbReference>
<organism evidence="4 5">
    <name type="scientific">Glossina morsitans morsitans</name>
    <name type="common">Savannah tsetse fly</name>
    <dbReference type="NCBI Taxonomy" id="37546"/>
    <lineage>
        <taxon>Eukaryota</taxon>
        <taxon>Metazoa</taxon>
        <taxon>Ecdysozoa</taxon>
        <taxon>Arthropoda</taxon>
        <taxon>Hexapoda</taxon>
        <taxon>Insecta</taxon>
        <taxon>Pterygota</taxon>
        <taxon>Neoptera</taxon>
        <taxon>Endopterygota</taxon>
        <taxon>Diptera</taxon>
        <taxon>Brachycera</taxon>
        <taxon>Muscomorpha</taxon>
        <taxon>Hippoboscoidea</taxon>
        <taxon>Glossinidae</taxon>
        <taxon>Glossina</taxon>
    </lineage>
</organism>
<dbReference type="PRINTS" id="PR00320">
    <property type="entry name" value="GPROTEINBRPT"/>
</dbReference>
<dbReference type="CDD" id="cd00200">
    <property type="entry name" value="WD40"/>
    <property type="match status" value="1"/>
</dbReference>
<dbReference type="STRING" id="37546.A0A1B0F9I1"/>
<feature type="repeat" description="WD" evidence="3">
    <location>
        <begin position="232"/>
        <end position="273"/>
    </location>
</feature>
<evidence type="ECO:0000256" key="2">
    <source>
        <dbReference type="ARBA" id="ARBA00022737"/>
    </source>
</evidence>
<dbReference type="PROSITE" id="PS50082">
    <property type="entry name" value="WD_REPEATS_2"/>
    <property type="match status" value="5"/>
</dbReference>
<dbReference type="PROSITE" id="PS50294">
    <property type="entry name" value="WD_REPEATS_REGION"/>
    <property type="match status" value="3"/>
</dbReference>
<dbReference type="Gene3D" id="2.130.10.10">
    <property type="entry name" value="YVTN repeat-like/Quinoprotein amine dehydrogenase"/>
    <property type="match status" value="2"/>
</dbReference>
<dbReference type="PANTHER" id="PTHR19863:SF5">
    <property type="entry name" value="WD REPEAT-CONTAINING PROTEIN 47"/>
    <property type="match status" value="1"/>
</dbReference>
<dbReference type="PhylomeDB" id="A0A1B0F9I1"/>
<name>A0A1B0F9I1_GLOMM</name>
<dbReference type="InterPro" id="IPR036322">
    <property type="entry name" value="WD40_repeat_dom_sf"/>
</dbReference>
<feature type="repeat" description="WD" evidence="3">
    <location>
        <begin position="185"/>
        <end position="225"/>
    </location>
</feature>
<dbReference type="InterPro" id="IPR020472">
    <property type="entry name" value="WD40_PAC1"/>
</dbReference>
<dbReference type="EnsemblMetazoa" id="GMOY000149-RA">
    <property type="protein sequence ID" value="GMOY000149-PA"/>
    <property type="gene ID" value="GMOY000149"/>
</dbReference>
<evidence type="ECO:0000256" key="1">
    <source>
        <dbReference type="ARBA" id="ARBA00022574"/>
    </source>
</evidence>
<dbReference type="SMART" id="SM00320">
    <property type="entry name" value="WD40"/>
    <property type="match status" value="7"/>
</dbReference>
<evidence type="ECO:0000313" key="4">
    <source>
        <dbReference type="EnsemblMetazoa" id="GMOY000149-PA"/>
    </source>
</evidence>
<protein>
    <submittedName>
        <fullName evidence="4">Uncharacterized protein</fullName>
    </submittedName>
</protein>
<dbReference type="PANTHER" id="PTHR19863">
    <property type="entry name" value="NEMITIN (NEURONAL ENRICHED MAP INTERACTING PROTEIN) HOMOLOG"/>
    <property type="match status" value="1"/>
</dbReference>
<proteinExistence type="predicted"/>
<keyword evidence="5" id="KW-1185">Reference proteome</keyword>
<feature type="repeat" description="WD" evidence="3">
    <location>
        <begin position="274"/>
        <end position="315"/>
    </location>
</feature>
<dbReference type="AlphaFoldDB" id="A0A1B0F9I1"/>
<reference evidence="4" key="1">
    <citation type="submission" date="2020-05" db="UniProtKB">
        <authorList>
            <consortium name="EnsemblMetazoa"/>
        </authorList>
    </citation>
    <scope>IDENTIFICATION</scope>
    <source>
        <strain evidence="4">Yale</strain>
    </source>
</reference>
<dbReference type="Pfam" id="PF00400">
    <property type="entry name" value="WD40"/>
    <property type="match status" value="6"/>
</dbReference>
<keyword evidence="2" id="KW-0677">Repeat</keyword>
<evidence type="ECO:0000313" key="5">
    <source>
        <dbReference type="Proteomes" id="UP000092444"/>
    </source>
</evidence>
<dbReference type="SUPFAM" id="SSF50978">
    <property type="entry name" value="WD40 repeat-like"/>
    <property type="match status" value="1"/>
</dbReference>
<dbReference type="EMBL" id="CCAG010000714">
    <property type="status" value="NOT_ANNOTATED_CDS"/>
    <property type="molecule type" value="Genomic_DNA"/>
</dbReference>
<feature type="repeat" description="WD" evidence="3">
    <location>
        <begin position="320"/>
        <end position="356"/>
    </location>
</feature>
<dbReference type="InterPro" id="IPR001680">
    <property type="entry name" value="WD40_rpt"/>
</dbReference>
<dbReference type="Proteomes" id="UP000092444">
    <property type="component" value="Unassembled WGS sequence"/>
</dbReference>
<accession>A0A1B0F9I1</accession>
<sequence length="356" mass="39729">MLAEKGSYQNMKSSKTPLCFIAINTLSDVQAIRCAEFHPDGKIYAVGSNSKTLRICLYPPPCEITRLNSSLFHSSKNHSTSHQPTVIFKRTKHHKGSIYCTAWSKDGKYIATGSNDKTIKIMQYSTENRQLEGREIELTMHDGTVRDLCFVEDNCNEKRLLISGGAGSCKIFITDCAALSPFQNFAGHSGHIYSIYSWENNSFVSGSQDKTVRFWDIRINESTNTVLPVTYYDSLGSPVTSVCVDPTGRLLVTGHEDSSCVLYDIRKNRQIQCFQPHTADIRSIRFSPSAYYLLTCGYDNKIVLTDLQGNLTLSLPSVVAGEHSDKVISARWHPNDFSILSTSADKTAKLWAIPNI</sequence>
<keyword evidence="1 3" id="KW-0853">WD repeat</keyword>